<dbReference type="Gene3D" id="3.40.50.720">
    <property type="entry name" value="NAD(P)-binding Rossmann-like Domain"/>
    <property type="match status" value="1"/>
</dbReference>
<sequence>MSAESKPLVFVTGAAGYLGFEVVYQLLEAGYSVRGAARGRKVALLRRALEKYPKFEVVEIADVATADFSAAFKGVGAIIHTAAPLPGRTDAETALKSAIEGSLHILREAKKAGIEKVVVTGSMVTFPEDAYGPNDWVPVTKEQALEGNDFMLYIAEKKFGEQAVLDFADKHPEMDITIFCPPWIFGPFAPGFEHIVPTPDFAAFSTNGFVYQLLRAENTNYHYSPGVLDVRDVARAHIAGLHPLTRDHPKRVPIVSPYDADFRDAIRYISEARPELRSRLADLDTVPVWPSYKLAVDLKPVEEAFGIERGSYKTWRETILDAVDRFLDLERLWKSKGLEFDVPSAPPM</sequence>
<comment type="similarity">
    <text evidence="2">Belongs to the NAD(P)-dependent epimerase/dehydratase family. Dihydroflavonol-4-reductase subfamily.</text>
</comment>
<organism evidence="4 5">
    <name type="scientific">Mycena albidolilacea</name>
    <dbReference type="NCBI Taxonomy" id="1033008"/>
    <lineage>
        <taxon>Eukaryota</taxon>
        <taxon>Fungi</taxon>
        <taxon>Dikarya</taxon>
        <taxon>Basidiomycota</taxon>
        <taxon>Agaricomycotina</taxon>
        <taxon>Agaricomycetes</taxon>
        <taxon>Agaricomycetidae</taxon>
        <taxon>Agaricales</taxon>
        <taxon>Marasmiineae</taxon>
        <taxon>Mycenaceae</taxon>
        <taxon>Mycena</taxon>
    </lineage>
</organism>
<accession>A0AAD7ADP4</accession>
<dbReference type="EMBL" id="JARIHO010000009">
    <property type="protein sequence ID" value="KAJ7355900.1"/>
    <property type="molecule type" value="Genomic_DNA"/>
</dbReference>
<proteinExistence type="inferred from homology"/>
<dbReference type="InterPro" id="IPR050425">
    <property type="entry name" value="NAD(P)_dehydrat-like"/>
</dbReference>
<feature type="domain" description="NAD-dependent epimerase/dehydratase" evidence="3">
    <location>
        <begin position="9"/>
        <end position="239"/>
    </location>
</feature>
<reference evidence="4" key="1">
    <citation type="submission" date="2023-03" db="EMBL/GenBank/DDBJ databases">
        <title>Massive genome expansion in bonnet fungi (Mycena s.s.) driven by repeated elements and novel gene families across ecological guilds.</title>
        <authorList>
            <consortium name="Lawrence Berkeley National Laboratory"/>
            <person name="Harder C.B."/>
            <person name="Miyauchi S."/>
            <person name="Viragh M."/>
            <person name="Kuo A."/>
            <person name="Thoen E."/>
            <person name="Andreopoulos B."/>
            <person name="Lu D."/>
            <person name="Skrede I."/>
            <person name="Drula E."/>
            <person name="Henrissat B."/>
            <person name="Morin E."/>
            <person name="Kohler A."/>
            <person name="Barry K."/>
            <person name="LaButti K."/>
            <person name="Morin E."/>
            <person name="Salamov A."/>
            <person name="Lipzen A."/>
            <person name="Mereny Z."/>
            <person name="Hegedus B."/>
            <person name="Baldrian P."/>
            <person name="Stursova M."/>
            <person name="Weitz H."/>
            <person name="Taylor A."/>
            <person name="Grigoriev I.V."/>
            <person name="Nagy L.G."/>
            <person name="Martin F."/>
            <person name="Kauserud H."/>
        </authorList>
    </citation>
    <scope>NUCLEOTIDE SEQUENCE</scope>
    <source>
        <strain evidence="4">CBHHK002</strain>
    </source>
</reference>
<protein>
    <recommendedName>
        <fullName evidence="3">NAD-dependent epimerase/dehydratase domain-containing protein</fullName>
    </recommendedName>
</protein>
<gene>
    <name evidence="4" type="ORF">DFH08DRAFT_853869</name>
</gene>
<dbReference type="PANTHER" id="PTHR10366">
    <property type="entry name" value="NAD DEPENDENT EPIMERASE/DEHYDRATASE"/>
    <property type="match status" value="1"/>
</dbReference>
<dbReference type="SUPFAM" id="SSF51735">
    <property type="entry name" value="NAD(P)-binding Rossmann-fold domains"/>
    <property type="match status" value="1"/>
</dbReference>
<evidence type="ECO:0000313" key="5">
    <source>
        <dbReference type="Proteomes" id="UP001218218"/>
    </source>
</evidence>
<evidence type="ECO:0000256" key="2">
    <source>
        <dbReference type="ARBA" id="ARBA00023445"/>
    </source>
</evidence>
<dbReference type="InterPro" id="IPR001509">
    <property type="entry name" value="Epimerase_deHydtase"/>
</dbReference>
<keyword evidence="5" id="KW-1185">Reference proteome</keyword>
<dbReference type="GO" id="GO:0016616">
    <property type="term" value="F:oxidoreductase activity, acting on the CH-OH group of donors, NAD or NADP as acceptor"/>
    <property type="evidence" value="ECO:0007669"/>
    <property type="project" value="TreeGrafter"/>
</dbReference>
<keyword evidence="1" id="KW-0560">Oxidoreductase</keyword>
<dbReference type="AlphaFoldDB" id="A0AAD7ADP4"/>
<name>A0AAD7ADP4_9AGAR</name>
<evidence type="ECO:0000259" key="3">
    <source>
        <dbReference type="Pfam" id="PF01370"/>
    </source>
</evidence>
<evidence type="ECO:0000256" key="1">
    <source>
        <dbReference type="ARBA" id="ARBA00023002"/>
    </source>
</evidence>
<dbReference type="PANTHER" id="PTHR10366:SF579">
    <property type="entry name" value="3-BETA HYDROXYSTEROID DEHYDROGENASE_ISOMERASE FAMILY PROTEIN (AFU_ORTHOLOGUE AFUA_3G02250)"/>
    <property type="match status" value="1"/>
</dbReference>
<dbReference type="Proteomes" id="UP001218218">
    <property type="component" value="Unassembled WGS sequence"/>
</dbReference>
<dbReference type="Pfam" id="PF01370">
    <property type="entry name" value="Epimerase"/>
    <property type="match status" value="1"/>
</dbReference>
<evidence type="ECO:0000313" key="4">
    <source>
        <dbReference type="EMBL" id="KAJ7355900.1"/>
    </source>
</evidence>
<dbReference type="InterPro" id="IPR036291">
    <property type="entry name" value="NAD(P)-bd_dom_sf"/>
</dbReference>
<comment type="caution">
    <text evidence="4">The sequence shown here is derived from an EMBL/GenBank/DDBJ whole genome shotgun (WGS) entry which is preliminary data.</text>
</comment>